<keyword evidence="1" id="KW-1015">Disulfide bond</keyword>
<protein>
    <submittedName>
        <fullName evidence="4">Macrophage mannose receptor 1-like</fullName>
    </submittedName>
</protein>
<dbReference type="PANTHER" id="PTHR45784:SF3">
    <property type="entry name" value="C-TYPE LECTIN DOMAIN FAMILY 4 MEMBER K-LIKE-RELATED"/>
    <property type="match status" value="1"/>
</dbReference>
<name>A0A9W2XC78_BETSP</name>
<organism evidence="3 4">
    <name type="scientific">Betta splendens</name>
    <name type="common">Siamese fighting fish</name>
    <dbReference type="NCBI Taxonomy" id="158456"/>
    <lineage>
        <taxon>Eukaryota</taxon>
        <taxon>Metazoa</taxon>
        <taxon>Chordata</taxon>
        <taxon>Craniata</taxon>
        <taxon>Vertebrata</taxon>
        <taxon>Euteleostomi</taxon>
        <taxon>Actinopterygii</taxon>
        <taxon>Neopterygii</taxon>
        <taxon>Teleostei</taxon>
        <taxon>Neoteleostei</taxon>
        <taxon>Acanthomorphata</taxon>
        <taxon>Anabantaria</taxon>
        <taxon>Anabantiformes</taxon>
        <taxon>Anabantoidei</taxon>
        <taxon>Osphronemidae</taxon>
        <taxon>Betta</taxon>
    </lineage>
</organism>
<keyword evidence="3" id="KW-1185">Reference proteome</keyword>
<dbReference type="SMART" id="SM00034">
    <property type="entry name" value="CLECT"/>
    <property type="match status" value="2"/>
</dbReference>
<dbReference type="GeneID" id="129603172"/>
<dbReference type="InterPro" id="IPR018378">
    <property type="entry name" value="C-type_lectin_CS"/>
</dbReference>
<dbReference type="RefSeq" id="XP_055359239.1">
    <property type="nucleotide sequence ID" value="XM_055503264.1"/>
</dbReference>
<evidence type="ECO:0000256" key="1">
    <source>
        <dbReference type="ARBA" id="ARBA00023157"/>
    </source>
</evidence>
<dbReference type="Gene3D" id="3.10.100.10">
    <property type="entry name" value="Mannose-Binding Protein A, subunit A"/>
    <property type="match status" value="2"/>
</dbReference>
<feature type="domain" description="C-type lectin" evidence="2">
    <location>
        <begin position="139"/>
        <end position="254"/>
    </location>
</feature>
<evidence type="ECO:0000313" key="4">
    <source>
        <dbReference type="RefSeq" id="XP_055359239.1"/>
    </source>
</evidence>
<dbReference type="InterPro" id="IPR001304">
    <property type="entry name" value="C-type_lectin-like"/>
</dbReference>
<dbReference type="Pfam" id="PF00059">
    <property type="entry name" value="Lectin_C"/>
    <property type="match status" value="2"/>
</dbReference>
<accession>A0A9W2XC78</accession>
<dbReference type="OrthoDB" id="7357196at2759"/>
<feature type="domain" description="C-type lectin" evidence="2">
    <location>
        <begin position="25"/>
        <end position="144"/>
    </location>
</feature>
<gene>
    <name evidence="4" type="primary">LOC129603172</name>
</gene>
<dbReference type="PANTHER" id="PTHR45784">
    <property type="entry name" value="C-TYPE LECTIN DOMAIN FAMILY 20 MEMBER A-RELATED"/>
    <property type="match status" value="1"/>
</dbReference>
<dbReference type="SUPFAM" id="SSF56436">
    <property type="entry name" value="C-type lectin-like"/>
    <property type="match status" value="2"/>
</dbReference>
<dbReference type="PROSITE" id="PS50041">
    <property type="entry name" value="C_TYPE_LECTIN_2"/>
    <property type="match status" value="2"/>
</dbReference>
<evidence type="ECO:0000259" key="2">
    <source>
        <dbReference type="PROSITE" id="PS50041"/>
    </source>
</evidence>
<reference evidence="4" key="1">
    <citation type="submission" date="2025-08" db="UniProtKB">
        <authorList>
            <consortium name="RefSeq"/>
        </authorList>
    </citation>
    <scope>IDENTIFICATION</scope>
</reference>
<dbReference type="Proteomes" id="UP000515150">
    <property type="component" value="Chromosome 16"/>
</dbReference>
<dbReference type="InterPro" id="IPR016187">
    <property type="entry name" value="CTDL_fold"/>
</dbReference>
<dbReference type="InterPro" id="IPR016186">
    <property type="entry name" value="C-type_lectin-like/link_sf"/>
</dbReference>
<dbReference type="PROSITE" id="PS00615">
    <property type="entry name" value="C_TYPE_LECTIN_1"/>
    <property type="match status" value="1"/>
</dbReference>
<sequence length="321" mass="36780">MDHQLPATVLLFVFCNLPTGQLRQFHYVNLTMTWSNAQQYCRANYTDLATFNSINEISSLNRPALSTSVAWIGLNDDPISWKGVMASDANSWRWSATGAPSTTGYQSWLNGEPNDQYIEYCVIMGNNGLWADVPCNALYSFVCYSAKTQTYVYVPSALTWSDARNYCRVNFNDLTTIDNSVDNENIRSKIPSPVWIGLYRLAWKWSDGSSSSFRNWQSGKPDNKPTNNQYCVAENNQHQWYDDVCQNTYAFICQEDLKEYMTVKIKLQTSADMTDPATNDQLIQKLDAELQSIGVTYIKLKWISQPWKLEMLPDSQCTKYF</sequence>
<proteinExistence type="predicted"/>
<dbReference type="KEGG" id="bspl:129603172"/>
<dbReference type="AlphaFoldDB" id="A0A9W2XC78"/>
<evidence type="ECO:0000313" key="3">
    <source>
        <dbReference type="Proteomes" id="UP000515150"/>
    </source>
</evidence>